<organism evidence="6 7">
    <name type="scientific">Denitratimonas tolerans</name>
    <dbReference type="NCBI Taxonomy" id="1338420"/>
    <lineage>
        <taxon>Bacteria</taxon>
        <taxon>Pseudomonadati</taxon>
        <taxon>Pseudomonadota</taxon>
        <taxon>Gammaproteobacteria</taxon>
        <taxon>Lysobacterales</taxon>
        <taxon>Lysobacteraceae</taxon>
        <taxon>Denitratimonas</taxon>
    </lineage>
</organism>
<sequence length="452" mass="47886">MRIAGADEGICFNPRVVRGFVAFSRVVGALLVACALAIFLATAVLGTDAREALPWTDATPRLNSALAFLLAGCALLLCRVAPKLSVGLSLAVAALAGIEVVGHVLQATEYAPDARWLGMDASRRMNELAALAFMLLGLVGAAAIMGRAIWLREALVVIVIGIALASWASWGLVLAGEEANLLRRLPVVTALLLLLLCLGWMSAVPTTGLTRIAVADSLGGAFARRLILPALLLPVLITFSLAMGQSRLGLSQSLLYALTAALTGGVITSMIVWVAFLLDRSERLRRTGAAARTEADTDGLTRLANRRALDGALGRIWRDGEDAQLAVLMLDLDNFKSFNDSFGHQAGDEVLRETAGLLRAAVRPGDLVARYGGEEFVILLPGADAAAARRVGQRVLEAFRANAWPRRPVTISIGAAVRQPGDTPDSLLQRADAALYRSKQDGRDRFTADGPA</sequence>
<evidence type="ECO:0000313" key="7">
    <source>
        <dbReference type="Proteomes" id="UP001364472"/>
    </source>
</evidence>
<dbReference type="NCBIfam" id="TIGR00254">
    <property type="entry name" value="GGDEF"/>
    <property type="match status" value="1"/>
</dbReference>
<feature type="transmembrane region" description="Helical" evidence="4">
    <location>
        <begin position="255"/>
        <end position="278"/>
    </location>
</feature>
<feature type="transmembrane region" description="Helical" evidence="4">
    <location>
        <begin position="88"/>
        <end position="108"/>
    </location>
</feature>
<evidence type="ECO:0000313" key="6">
    <source>
        <dbReference type="EMBL" id="MEJ1249148.1"/>
    </source>
</evidence>
<dbReference type="InterPro" id="IPR050469">
    <property type="entry name" value="Diguanylate_Cyclase"/>
</dbReference>
<keyword evidence="6" id="KW-0548">Nucleotidyltransferase</keyword>
<keyword evidence="7" id="KW-1185">Reference proteome</keyword>
<reference evidence="6 7" key="1">
    <citation type="journal article" date="2016" name="Antonie Van Leeuwenhoek">
        <title>Denitratimonas tolerans gen. nov., sp. nov., a denitrifying bacterium isolated from a bioreactor for tannery wastewater treatment.</title>
        <authorList>
            <person name="Han S.I."/>
            <person name="Kim J.O."/>
            <person name="Lee Y.R."/>
            <person name="Ekpeghere K.I."/>
            <person name="Koh S.C."/>
            <person name="Whang K.S."/>
        </authorList>
    </citation>
    <scope>NUCLEOTIDE SEQUENCE [LARGE SCALE GENOMIC DNA]</scope>
    <source>
        <strain evidence="6 7">KACC 17565</strain>
    </source>
</reference>
<accession>A0AAW9R4H7</accession>
<dbReference type="RefSeq" id="WP_337334864.1">
    <property type="nucleotide sequence ID" value="NZ_JBBDHC010000006.1"/>
</dbReference>
<dbReference type="InterPro" id="IPR029787">
    <property type="entry name" value="Nucleotide_cyclase"/>
</dbReference>
<dbReference type="SUPFAM" id="SSF55073">
    <property type="entry name" value="Nucleotide cyclase"/>
    <property type="match status" value="1"/>
</dbReference>
<feature type="transmembrane region" description="Helical" evidence="4">
    <location>
        <begin position="187"/>
        <end position="214"/>
    </location>
</feature>
<dbReference type="EC" id="2.7.7.65" evidence="2"/>
<dbReference type="Gene3D" id="3.30.70.270">
    <property type="match status" value="1"/>
</dbReference>
<keyword evidence="4" id="KW-1133">Transmembrane helix</keyword>
<dbReference type="InterPro" id="IPR000160">
    <property type="entry name" value="GGDEF_dom"/>
</dbReference>
<dbReference type="AlphaFoldDB" id="A0AAW9R4H7"/>
<keyword evidence="4" id="KW-0812">Transmembrane</keyword>
<dbReference type="EMBL" id="JBBDHC010000006">
    <property type="protein sequence ID" value="MEJ1249148.1"/>
    <property type="molecule type" value="Genomic_DNA"/>
</dbReference>
<dbReference type="GO" id="GO:0052621">
    <property type="term" value="F:diguanylate cyclase activity"/>
    <property type="evidence" value="ECO:0007669"/>
    <property type="project" value="UniProtKB-EC"/>
</dbReference>
<keyword evidence="6" id="KW-0808">Transferase</keyword>
<comment type="caution">
    <text evidence="6">The sequence shown here is derived from an EMBL/GenBank/DDBJ whole genome shotgun (WGS) entry which is preliminary data.</text>
</comment>
<dbReference type="CDD" id="cd01949">
    <property type="entry name" value="GGDEF"/>
    <property type="match status" value="1"/>
</dbReference>
<gene>
    <name evidence="6" type="ORF">WB794_05610</name>
</gene>
<dbReference type="PANTHER" id="PTHR45138">
    <property type="entry name" value="REGULATORY COMPONENTS OF SENSORY TRANSDUCTION SYSTEM"/>
    <property type="match status" value="1"/>
</dbReference>
<evidence type="ECO:0000256" key="2">
    <source>
        <dbReference type="ARBA" id="ARBA00012528"/>
    </source>
</evidence>
<feature type="domain" description="GGDEF" evidence="5">
    <location>
        <begin position="323"/>
        <end position="451"/>
    </location>
</feature>
<evidence type="ECO:0000256" key="1">
    <source>
        <dbReference type="ARBA" id="ARBA00001946"/>
    </source>
</evidence>
<dbReference type="Pfam" id="PF00990">
    <property type="entry name" value="GGDEF"/>
    <property type="match status" value="1"/>
</dbReference>
<dbReference type="PANTHER" id="PTHR45138:SF9">
    <property type="entry name" value="DIGUANYLATE CYCLASE DGCM-RELATED"/>
    <property type="match status" value="1"/>
</dbReference>
<dbReference type="Proteomes" id="UP001364472">
    <property type="component" value="Unassembled WGS sequence"/>
</dbReference>
<feature type="transmembrane region" description="Helical" evidence="4">
    <location>
        <begin position="128"/>
        <end position="148"/>
    </location>
</feature>
<comment type="cofactor">
    <cofactor evidence="1">
        <name>Mg(2+)</name>
        <dbReference type="ChEBI" id="CHEBI:18420"/>
    </cofactor>
</comment>
<dbReference type="GO" id="GO:0005886">
    <property type="term" value="C:plasma membrane"/>
    <property type="evidence" value="ECO:0007669"/>
    <property type="project" value="TreeGrafter"/>
</dbReference>
<proteinExistence type="predicted"/>
<evidence type="ECO:0000256" key="4">
    <source>
        <dbReference type="SAM" id="Phobius"/>
    </source>
</evidence>
<dbReference type="FunFam" id="3.30.70.270:FF:000001">
    <property type="entry name" value="Diguanylate cyclase domain protein"/>
    <property type="match status" value="1"/>
</dbReference>
<evidence type="ECO:0000259" key="5">
    <source>
        <dbReference type="PROSITE" id="PS50887"/>
    </source>
</evidence>
<dbReference type="InterPro" id="IPR043128">
    <property type="entry name" value="Rev_trsase/Diguanyl_cyclase"/>
</dbReference>
<dbReference type="GO" id="GO:1902201">
    <property type="term" value="P:negative regulation of bacterial-type flagellum-dependent cell motility"/>
    <property type="evidence" value="ECO:0007669"/>
    <property type="project" value="TreeGrafter"/>
</dbReference>
<feature type="transmembrane region" description="Helical" evidence="4">
    <location>
        <begin position="155"/>
        <end position="175"/>
    </location>
</feature>
<keyword evidence="4" id="KW-0472">Membrane</keyword>
<dbReference type="GO" id="GO:0043709">
    <property type="term" value="P:cell adhesion involved in single-species biofilm formation"/>
    <property type="evidence" value="ECO:0007669"/>
    <property type="project" value="TreeGrafter"/>
</dbReference>
<feature type="transmembrane region" description="Helical" evidence="4">
    <location>
        <begin position="226"/>
        <end position="243"/>
    </location>
</feature>
<comment type="catalytic activity">
    <reaction evidence="3">
        <text>2 GTP = 3',3'-c-di-GMP + 2 diphosphate</text>
        <dbReference type="Rhea" id="RHEA:24898"/>
        <dbReference type="ChEBI" id="CHEBI:33019"/>
        <dbReference type="ChEBI" id="CHEBI:37565"/>
        <dbReference type="ChEBI" id="CHEBI:58805"/>
        <dbReference type="EC" id="2.7.7.65"/>
    </reaction>
</comment>
<dbReference type="SMART" id="SM00267">
    <property type="entry name" value="GGDEF"/>
    <property type="match status" value="1"/>
</dbReference>
<name>A0AAW9R4H7_9GAMM</name>
<feature type="transmembrane region" description="Helical" evidence="4">
    <location>
        <begin position="65"/>
        <end position="81"/>
    </location>
</feature>
<dbReference type="PROSITE" id="PS50887">
    <property type="entry name" value="GGDEF"/>
    <property type="match status" value="1"/>
</dbReference>
<protein>
    <recommendedName>
        <fullName evidence="2">diguanylate cyclase</fullName>
        <ecNumber evidence="2">2.7.7.65</ecNumber>
    </recommendedName>
</protein>
<evidence type="ECO:0000256" key="3">
    <source>
        <dbReference type="ARBA" id="ARBA00034247"/>
    </source>
</evidence>
<feature type="transmembrane region" description="Helical" evidence="4">
    <location>
        <begin position="20"/>
        <end position="45"/>
    </location>
</feature>